<feature type="transmembrane region" description="Helical" evidence="1">
    <location>
        <begin position="74"/>
        <end position="91"/>
    </location>
</feature>
<protein>
    <submittedName>
        <fullName evidence="2">MerC domain-containing protein</fullName>
    </submittedName>
</protein>
<evidence type="ECO:0000256" key="1">
    <source>
        <dbReference type="SAM" id="Phobius"/>
    </source>
</evidence>
<gene>
    <name evidence="2" type="ORF">EI427_13925</name>
</gene>
<dbReference type="Proteomes" id="UP000267268">
    <property type="component" value="Chromosome 1"/>
</dbReference>
<name>A0A3S9P519_9BACT</name>
<dbReference type="OrthoDB" id="1274419at2"/>
<organism evidence="2 3">
    <name type="scientific">Flammeovirga pectinis</name>
    <dbReference type="NCBI Taxonomy" id="2494373"/>
    <lineage>
        <taxon>Bacteria</taxon>
        <taxon>Pseudomonadati</taxon>
        <taxon>Bacteroidota</taxon>
        <taxon>Cytophagia</taxon>
        <taxon>Cytophagales</taxon>
        <taxon>Flammeovirgaceae</taxon>
        <taxon>Flammeovirga</taxon>
    </lineage>
</organism>
<keyword evidence="1" id="KW-0472">Membrane</keyword>
<proteinExistence type="predicted"/>
<reference evidence="2 3" key="1">
    <citation type="submission" date="2018-12" db="EMBL/GenBank/DDBJ databases">
        <title>Flammeovirga pectinis sp. nov., isolated from the gut of the Korean scallop, Patinopecten yessoensis.</title>
        <authorList>
            <person name="Bae J.-W."/>
            <person name="Jeong Y.-S."/>
            <person name="Kang W."/>
        </authorList>
    </citation>
    <scope>NUCLEOTIDE SEQUENCE [LARGE SCALE GENOMIC DNA]</scope>
    <source>
        <strain evidence="2 3">L12M1</strain>
    </source>
</reference>
<dbReference type="RefSeq" id="WP_126615649.1">
    <property type="nucleotide sequence ID" value="NZ_CP034562.1"/>
</dbReference>
<evidence type="ECO:0000313" key="3">
    <source>
        <dbReference type="Proteomes" id="UP000267268"/>
    </source>
</evidence>
<feature type="transmembrane region" description="Helical" evidence="1">
    <location>
        <begin position="97"/>
        <end position="118"/>
    </location>
</feature>
<dbReference type="InterPro" id="IPR004891">
    <property type="entry name" value="Mercury-R_MerC"/>
</dbReference>
<dbReference type="GO" id="GO:0016020">
    <property type="term" value="C:membrane"/>
    <property type="evidence" value="ECO:0007669"/>
    <property type="project" value="InterPro"/>
</dbReference>
<dbReference type="KEGG" id="fll:EI427_13925"/>
<dbReference type="EMBL" id="CP034562">
    <property type="protein sequence ID" value="AZQ63297.1"/>
    <property type="molecule type" value="Genomic_DNA"/>
</dbReference>
<accession>A0A3S9P519</accession>
<evidence type="ECO:0000313" key="2">
    <source>
        <dbReference type="EMBL" id="AZQ63297.1"/>
    </source>
</evidence>
<keyword evidence="1" id="KW-0812">Transmembrane</keyword>
<dbReference type="AlphaFoldDB" id="A0A3S9P519"/>
<keyword evidence="3" id="KW-1185">Reference proteome</keyword>
<sequence>MNSLTLKSDFLGALTSFLCLLHCIATPFLFIVDSCNTSGCCEASPVWWKQFDLLFVFISFIAVYRSIKLSKKQLIQSLFAISWLGLFFIVLNEQLQFISLHENLIFVPSISLIVLHIYNKRDCRCSGKTCCG</sequence>
<dbReference type="Pfam" id="PF03203">
    <property type="entry name" value="MerC"/>
    <property type="match status" value="1"/>
</dbReference>
<dbReference type="GO" id="GO:0015097">
    <property type="term" value="F:mercury ion transmembrane transporter activity"/>
    <property type="evidence" value="ECO:0007669"/>
    <property type="project" value="InterPro"/>
</dbReference>
<keyword evidence="1" id="KW-1133">Transmembrane helix</keyword>